<dbReference type="FunFam" id="2.30.42.10:FF:000107">
    <property type="entry name" value="26S proteasome non-ATPase regulatory subunit 9"/>
    <property type="match status" value="1"/>
</dbReference>
<dbReference type="GO" id="GO:0070682">
    <property type="term" value="P:proteasome regulatory particle assembly"/>
    <property type="evidence" value="ECO:0007669"/>
    <property type="project" value="InterPro"/>
</dbReference>
<dbReference type="InterPro" id="IPR040815">
    <property type="entry name" value="Nas2_N"/>
</dbReference>
<dbReference type="GO" id="GO:0005737">
    <property type="term" value="C:cytoplasm"/>
    <property type="evidence" value="ECO:0007669"/>
    <property type="project" value="TreeGrafter"/>
</dbReference>
<sequence>ITRLYDEREAMEKEMAAISARLSRDGAPGMRGALVDDEGFPIPDVDLYAVRADRGRYATLRNDHDDITDAIERAMASLHAVASATRGVGAVDVNATMNPRAARPPAGTAAFAVVDEMHGGSPAASAGLRLHDRVIAFGGVERGAENENILPRVAALLAAKEGAEVPVWVTRGTDRVRVFVTPAKWEGRGLLGCHMRPL</sequence>
<protein>
    <submittedName>
        <fullName evidence="3">Predicted protein</fullName>
    </submittedName>
</protein>
<name>C1N6M7_MICPC</name>
<evidence type="ECO:0000313" key="3">
    <source>
        <dbReference type="EMBL" id="EEH51952.1"/>
    </source>
</evidence>
<dbReference type="PANTHER" id="PTHR12651">
    <property type="entry name" value="26S PROTEASOME NON-ATPASE REGULATORY SUBUNIT 9"/>
    <property type="match status" value="1"/>
</dbReference>
<organism evidence="4">
    <name type="scientific">Micromonas pusilla (strain CCMP1545)</name>
    <name type="common">Picoplanktonic green alga</name>
    <dbReference type="NCBI Taxonomy" id="564608"/>
    <lineage>
        <taxon>Eukaryota</taxon>
        <taxon>Viridiplantae</taxon>
        <taxon>Chlorophyta</taxon>
        <taxon>Mamiellophyceae</taxon>
        <taxon>Mamiellales</taxon>
        <taxon>Mamiellaceae</taxon>
        <taxon>Micromonas</taxon>
    </lineage>
</organism>
<feature type="non-terminal residue" evidence="3">
    <location>
        <position position="1"/>
    </location>
</feature>
<evidence type="ECO:0000259" key="2">
    <source>
        <dbReference type="Pfam" id="PF18265"/>
    </source>
</evidence>
<feature type="non-terminal residue" evidence="3">
    <location>
        <position position="198"/>
    </location>
</feature>
<feature type="domain" description="Nas2 N-terminal" evidence="2">
    <location>
        <begin position="2"/>
        <end position="80"/>
    </location>
</feature>
<dbReference type="KEGG" id="mpp:MICPUCDRAFT_7568"/>
<reference evidence="3 4" key="1">
    <citation type="journal article" date="2009" name="Science">
        <title>Green evolution and dynamic adaptations revealed by genomes of the marine picoeukaryotes Micromonas.</title>
        <authorList>
            <person name="Worden A.Z."/>
            <person name="Lee J.H."/>
            <person name="Mock T."/>
            <person name="Rouze P."/>
            <person name="Simmons M.P."/>
            <person name="Aerts A.L."/>
            <person name="Allen A.E."/>
            <person name="Cuvelier M.L."/>
            <person name="Derelle E."/>
            <person name="Everett M.V."/>
            <person name="Foulon E."/>
            <person name="Grimwood J."/>
            <person name="Gundlach H."/>
            <person name="Henrissat B."/>
            <person name="Napoli C."/>
            <person name="McDonald S.M."/>
            <person name="Parker M.S."/>
            <person name="Rombauts S."/>
            <person name="Salamov A."/>
            <person name="Von Dassow P."/>
            <person name="Badger J.H."/>
            <person name="Coutinho P.M."/>
            <person name="Demir E."/>
            <person name="Dubchak I."/>
            <person name="Gentemann C."/>
            <person name="Eikrem W."/>
            <person name="Gready J.E."/>
            <person name="John U."/>
            <person name="Lanier W."/>
            <person name="Lindquist E.A."/>
            <person name="Lucas S."/>
            <person name="Mayer K.F."/>
            <person name="Moreau H."/>
            <person name="Not F."/>
            <person name="Otillar R."/>
            <person name="Panaud O."/>
            <person name="Pangilinan J."/>
            <person name="Paulsen I."/>
            <person name="Piegu B."/>
            <person name="Poliakov A."/>
            <person name="Robbens S."/>
            <person name="Schmutz J."/>
            <person name="Toulza E."/>
            <person name="Wyss T."/>
            <person name="Zelensky A."/>
            <person name="Zhou K."/>
            <person name="Armbrust E.V."/>
            <person name="Bhattacharya D."/>
            <person name="Goodenough U.W."/>
            <person name="Van de Peer Y."/>
            <person name="Grigoriev I.V."/>
        </authorList>
    </citation>
    <scope>NUCLEOTIDE SEQUENCE [LARGE SCALE GENOMIC DNA]</scope>
    <source>
        <strain evidence="3 4">CCMP1545</strain>
    </source>
</reference>
<dbReference type="InterPro" id="IPR035269">
    <property type="entry name" value="PSMD9"/>
</dbReference>
<dbReference type="Pfam" id="PF18265">
    <property type="entry name" value="Nas2_N"/>
    <property type="match status" value="1"/>
</dbReference>
<dbReference type="SUPFAM" id="SSF50156">
    <property type="entry name" value="PDZ domain-like"/>
    <property type="match status" value="1"/>
</dbReference>
<dbReference type="eggNOG" id="KOG3129">
    <property type="taxonomic scope" value="Eukaryota"/>
</dbReference>
<gene>
    <name evidence="3" type="ORF">MICPUCDRAFT_7568</name>
</gene>
<dbReference type="GeneID" id="9689201"/>
<dbReference type="GO" id="GO:0005634">
    <property type="term" value="C:nucleus"/>
    <property type="evidence" value="ECO:0007669"/>
    <property type="project" value="TreeGrafter"/>
</dbReference>
<evidence type="ECO:0000313" key="4">
    <source>
        <dbReference type="Proteomes" id="UP000001876"/>
    </source>
</evidence>
<dbReference type="Gene3D" id="2.30.42.10">
    <property type="match status" value="1"/>
</dbReference>
<dbReference type="Proteomes" id="UP000001876">
    <property type="component" value="Unassembled WGS sequence"/>
</dbReference>
<dbReference type="RefSeq" id="XP_003063579.1">
    <property type="nucleotide sequence ID" value="XM_003063533.1"/>
</dbReference>
<keyword evidence="1" id="KW-0143">Chaperone</keyword>
<accession>C1N6M7</accession>
<dbReference type="PANTHER" id="PTHR12651:SF1">
    <property type="entry name" value="26S PROTEASOME NON-ATPASE REGULATORY SUBUNIT 9"/>
    <property type="match status" value="1"/>
</dbReference>
<dbReference type="OMA" id="DWGGRGM"/>
<keyword evidence="4" id="KW-1185">Reference proteome</keyword>
<evidence type="ECO:0000256" key="1">
    <source>
        <dbReference type="ARBA" id="ARBA00023186"/>
    </source>
</evidence>
<dbReference type="InterPro" id="IPR036034">
    <property type="entry name" value="PDZ_sf"/>
</dbReference>
<dbReference type="STRING" id="564608.C1N6M7"/>
<proteinExistence type="predicted"/>
<dbReference type="Gene3D" id="6.10.140.1710">
    <property type="match status" value="1"/>
</dbReference>
<dbReference type="AlphaFoldDB" id="C1N6M7"/>
<dbReference type="EMBL" id="GG663749">
    <property type="protein sequence ID" value="EEH51952.1"/>
    <property type="molecule type" value="Genomic_DNA"/>
</dbReference>
<dbReference type="OrthoDB" id="72325at2759"/>